<accession>A0A2I1YJH9</accession>
<dbReference type="RefSeq" id="WP_003064822.1">
    <property type="nucleotide sequence ID" value="NZ_PKIB01000001.1"/>
</dbReference>
<dbReference type="PANTHER" id="PTHR43335:SF2">
    <property type="entry name" value="ABC TRANSPORTER, ATP-BINDING PROTEIN"/>
    <property type="match status" value="1"/>
</dbReference>
<dbReference type="EMBL" id="PKIB01000001">
    <property type="protein sequence ID" value="PLA55023.1"/>
    <property type="molecule type" value="Genomic_DNA"/>
</dbReference>
<comment type="caution">
    <text evidence="6">The sequence shown here is derived from an EMBL/GenBank/DDBJ whole genome shotgun (WGS) entry which is preliminary data.</text>
</comment>
<dbReference type="Pfam" id="PF00005">
    <property type="entry name" value="ABC_tran"/>
    <property type="match status" value="1"/>
</dbReference>
<dbReference type="AlphaFoldDB" id="A0A2I1YJH9"/>
<reference evidence="6 7" key="1">
    <citation type="submission" date="2017-12" db="EMBL/GenBank/DDBJ databases">
        <title>Phylogenetic diversity of female urinary microbiome.</title>
        <authorList>
            <person name="Thomas-White K."/>
            <person name="Wolfe A.J."/>
        </authorList>
    </citation>
    <scope>NUCLEOTIDE SEQUENCE [LARGE SCALE GENOMIC DNA]</scope>
    <source>
        <strain evidence="6 7">UMB0733</strain>
    </source>
</reference>
<dbReference type="PROSITE" id="PS00211">
    <property type="entry name" value="ABC_TRANSPORTER_1"/>
    <property type="match status" value="1"/>
</dbReference>
<evidence type="ECO:0000256" key="4">
    <source>
        <dbReference type="ARBA" id="ARBA00022840"/>
    </source>
</evidence>
<dbReference type="GO" id="GO:0016887">
    <property type="term" value="F:ATP hydrolysis activity"/>
    <property type="evidence" value="ECO:0007669"/>
    <property type="project" value="InterPro"/>
</dbReference>
<feature type="domain" description="ABC transporter" evidence="5">
    <location>
        <begin position="3"/>
        <end position="231"/>
    </location>
</feature>
<keyword evidence="3" id="KW-0547">Nucleotide-binding</keyword>
<organism evidence="6 7">
    <name type="scientific">Streptococcus macedonicus</name>
    <name type="common">Streptococcus gallolyticus macedonicus</name>
    <dbReference type="NCBI Taxonomy" id="59310"/>
    <lineage>
        <taxon>Bacteria</taxon>
        <taxon>Bacillati</taxon>
        <taxon>Bacillota</taxon>
        <taxon>Bacilli</taxon>
        <taxon>Lactobacillales</taxon>
        <taxon>Streptococcaceae</taxon>
        <taxon>Streptococcus</taxon>
    </lineage>
</organism>
<dbReference type="PANTHER" id="PTHR43335">
    <property type="entry name" value="ABC TRANSPORTER, ATP-BINDING PROTEIN"/>
    <property type="match status" value="1"/>
</dbReference>
<dbReference type="InterPro" id="IPR017871">
    <property type="entry name" value="ABC_transporter-like_CS"/>
</dbReference>
<evidence type="ECO:0000256" key="2">
    <source>
        <dbReference type="ARBA" id="ARBA00022448"/>
    </source>
</evidence>
<name>A0A2I1YJH9_STRMC</name>
<dbReference type="Gene3D" id="3.40.50.300">
    <property type="entry name" value="P-loop containing nucleotide triphosphate hydrolases"/>
    <property type="match status" value="1"/>
</dbReference>
<dbReference type="Proteomes" id="UP000235073">
    <property type="component" value="Unassembled WGS sequence"/>
</dbReference>
<dbReference type="InterPro" id="IPR027417">
    <property type="entry name" value="P-loop_NTPase"/>
</dbReference>
<evidence type="ECO:0000313" key="7">
    <source>
        <dbReference type="Proteomes" id="UP000235073"/>
    </source>
</evidence>
<dbReference type="InterPro" id="IPR003593">
    <property type="entry name" value="AAA+_ATPase"/>
</dbReference>
<evidence type="ECO:0000313" key="6">
    <source>
        <dbReference type="EMBL" id="PLA55023.1"/>
    </source>
</evidence>
<protein>
    <submittedName>
        <fullName evidence="6">ABC transporter ATP-binding protein</fullName>
    </submittedName>
</protein>
<dbReference type="SMART" id="SM00382">
    <property type="entry name" value="AAA"/>
    <property type="match status" value="1"/>
</dbReference>
<keyword evidence="4 6" id="KW-0067">ATP-binding</keyword>
<evidence type="ECO:0000259" key="5">
    <source>
        <dbReference type="PROSITE" id="PS50893"/>
    </source>
</evidence>
<dbReference type="InterPro" id="IPR003439">
    <property type="entry name" value="ABC_transporter-like_ATP-bd"/>
</dbReference>
<keyword evidence="2" id="KW-0813">Transport</keyword>
<comment type="similarity">
    <text evidence="1">Belongs to the ABC transporter superfamily.</text>
</comment>
<sequence>MKLRLNNISKSYGNVQILKQISFDLTPGIYGLLGANGSGKTTLFRIICDLLKADSGQVLFNGRDIKDQAEEFRSILGYLPQDFNYYPDFSGLKFMLYIAALKGLNSKTAKKRCIELLDFVGLGSVKNKKIKQYSGGMKQRLGIAQTLINDPTILILDEPTVGLDPKERIRFRKLLSYLSRDKIIILSTHIVSDVESVADEILILKDGILQAKGTPRNLAAEIEGQVWECFVSQEEAEKLESRFLISNSRNDSKGVIVRIVSAQRPVPSAVQVTASLEDLYLYYFRERGKSDDEFSAI</sequence>
<evidence type="ECO:0000256" key="1">
    <source>
        <dbReference type="ARBA" id="ARBA00005417"/>
    </source>
</evidence>
<dbReference type="GO" id="GO:0005524">
    <property type="term" value="F:ATP binding"/>
    <property type="evidence" value="ECO:0007669"/>
    <property type="project" value="UniProtKB-KW"/>
</dbReference>
<evidence type="ECO:0000256" key="3">
    <source>
        <dbReference type="ARBA" id="ARBA00022741"/>
    </source>
</evidence>
<dbReference type="CDD" id="cd03264">
    <property type="entry name" value="ABC_drug_resistance_like"/>
    <property type="match status" value="1"/>
</dbReference>
<dbReference type="SUPFAM" id="SSF52540">
    <property type="entry name" value="P-loop containing nucleoside triphosphate hydrolases"/>
    <property type="match status" value="1"/>
</dbReference>
<gene>
    <name evidence="6" type="ORF">CYK21_02805</name>
</gene>
<proteinExistence type="inferred from homology"/>
<dbReference type="PROSITE" id="PS50893">
    <property type="entry name" value="ABC_TRANSPORTER_2"/>
    <property type="match status" value="1"/>
</dbReference>